<organism evidence="2 3">
    <name type="scientific">Claviceps aff. purpurea</name>
    <dbReference type="NCBI Taxonomy" id="1967640"/>
    <lineage>
        <taxon>Eukaryota</taxon>
        <taxon>Fungi</taxon>
        <taxon>Dikarya</taxon>
        <taxon>Ascomycota</taxon>
        <taxon>Pezizomycotina</taxon>
        <taxon>Sordariomycetes</taxon>
        <taxon>Hypocreomycetidae</taxon>
        <taxon>Hypocreales</taxon>
        <taxon>Clavicipitaceae</taxon>
        <taxon>Claviceps</taxon>
    </lineage>
</organism>
<reference evidence="2 3" key="1">
    <citation type="journal article" date="2020" name="bioRxiv">
        <title>Whole genome comparisons of ergot fungi reveals the divergence and evolution of species within the genus Claviceps are the result of varying mechanisms driving genome evolution and host range expansion.</title>
        <authorList>
            <person name="Wyka S.A."/>
            <person name="Mondo S.J."/>
            <person name="Liu M."/>
            <person name="Dettman J."/>
            <person name="Nalam V."/>
            <person name="Broders K.D."/>
        </authorList>
    </citation>
    <scope>NUCLEOTIDE SEQUENCE [LARGE SCALE GENOMIC DNA]</scope>
    <source>
        <strain evidence="2 3">Clav52</strain>
    </source>
</reference>
<evidence type="ECO:0000313" key="3">
    <source>
        <dbReference type="Proteomes" id="UP000707071"/>
    </source>
</evidence>
<protein>
    <submittedName>
        <fullName evidence="2">Uncharacterized protein</fullName>
    </submittedName>
</protein>
<feature type="region of interest" description="Disordered" evidence="1">
    <location>
        <begin position="65"/>
        <end position="122"/>
    </location>
</feature>
<dbReference type="Proteomes" id="UP000707071">
    <property type="component" value="Unassembled WGS sequence"/>
</dbReference>
<dbReference type="EMBL" id="SRRH01001306">
    <property type="protein sequence ID" value="KAG6281693.1"/>
    <property type="molecule type" value="Genomic_DNA"/>
</dbReference>
<proteinExistence type="predicted"/>
<accession>A0A9P7TYK8</accession>
<evidence type="ECO:0000256" key="1">
    <source>
        <dbReference type="SAM" id="MobiDB-lite"/>
    </source>
</evidence>
<keyword evidence="3" id="KW-1185">Reference proteome</keyword>
<comment type="caution">
    <text evidence="2">The sequence shown here is derived from an EMBL/GenBank/DDBJ whole genome shotgun (WGS) entry which is preliminary data.</text>
</comment>
<evidence type="ECO:0000313" key="2">
    <source>
        <dbReference type="EMBL" id="KAG6281693.1"/>
    </source>
</evidence>
<gene>
    <name evidence="2" type="ORF">E4U09_000973</name>
</gene>
<dbReference type="AlphaFoldDB" id="A0A9P7TYK8"/>
<sequence length="122" mass="14128">MAQFYHVYSRLGAFQATFLPYVTRAIDFNHQPAAFLTYISDTLGETHKERRAGLNLVKMRQGQHFSFPPRSASSRRTRMEISSQNPLIRPNQTPPYFRLPHPALNSTRPQNFRPSLPWGNRA</sequence>
<name>A0A9P7TYK8_9HYPO</name>
<feature type="compositionally biased region" description="Polar residues" evidence="1">
    <location>
        <begin position="104"/>
        <end position="113"/>
    </location>
</feature>
<feature type="compositionally biased region" description="Low complexity" evidence="1">
    <location>
        <begin position="65"/>
        <end position="74"/>
    </location>
</feature>